<protein>
    <submittedName>
        <fullName evidence="6">DNA-binding transcriptional LysR family regulator</fullName>
    </submittedName>
</protein>
<dbReference type="GO" id="GO:0032993">
    <property type="term" value="C:protein-DNA complex"/>
    <property type="evidence" value="ECO:0007669"/>
    <property type="project" value="TreeGrafter"/>
</dbReference>
<dbReference type="Pfam" id="PF00126">
    <property type="entry name" value="HTH_1"/>
    <property type="match status" value="1"/>
</dbReference>
<dbReference type="RefSeq" id="WP_184282120.1">
    <property type="nucleotide sequence ID" value="NZ_BAAAPG010000001.1"/>
</dbReference>
<dbReference type="Pfam" id="PF03466">
    <property type="entry name" value="LysR_substrate"/>
    <property type="match status" value="1"/>
</dbReference>
<evidence type="ECO:0000256" key="2">
    <source>
        <dbReference type="ARBA" id="ARBA00023015"/>
    </source>
</evidence>
<feature type="domain" description="HTH lysR-type" evidence="5">
    <location>
        <begin position="1"/>
        <end position="58"/>
    </location>
</feature>
<dbReference type="PROSITE" id="PS50931">
    <property type="entry name" value="HTH_LYSR"/>
    <property type="match status" value="1"/>
</dbReference>
<evidence type="ECO:0000256" key="4">
    <source>
        <dbReference type="ARBA" id="ARBA00023163"/>
    </source>
</evidence>
<keyword evidence="7" id="KW-1185">Reference proteome</keyword>
<evidence type="ECO:0000256" key="3">
    <source>
        <dbReference type="ARBA" id="ARBA00023125"/>
    </source>
</evidence>
<evidence type="ECO:0000256" key="1">
    <source>
        <dbReference type="ARBA" id="ARBA00009437"/>
    </source>
</evidence>
<dbReference type="Gene3D" id="3.40.190.10">
    <property type="entry name" value="Periplasmic binding protein-like II"/>
    <property type="match status" value="2"/>
</dbReference>
<keyword evidence="4" id="KW-0804">Transcription</keyword>
<dbReference type="EMBL" id="JACHMU010000001">
    <property type="protein sequence ID" value="MBB5742591.1"/>
    <property type="molecule type" value="Genomic_DNA"/>
</dbReference>
<dbReference type="GO" id="GO:0003700">
    <property type="term" value="F:DNA-binding transcription factor activity"/>
    <property type="evidence" value="ECO:0007669"/>
    <property type="project" value="InterPro"/>
</dbReference>
<dbReference type="FunFam" id="1.10.10.10:FF:000001">
    <property type="entry name" value="LysR family transcriptional regulator"/>
    <property type="match status" value="1"/>
</dbReference>
<sequence length="300" mass="32414">MDVYRARAFLAVAEELHFGRAAQRLHMAQPPLSRLIRAVENELGAALFERGPRHVALTDVGAALIEPARELVMQSERITELARRVQRGETGLVRLGFAGASVNALVSTLTRSVRLARPDLAIDLSGSLLSQPGMEQLRSGQLDAVVGRWDTLPRDVDSRVIAQEELLVAVAADHPLAQAEAVTAEDVADEPWVVLPGGHGATLSTRLNDLARRGRFVPRIVDTAIDSATQLLMVDAGVGIALTFSGVRENVPVHSVAFRPVRPTLGKVEVRLAWRRSRVSPGLAALIDVAPSIEAEPEHH</sequence>
<dbReference type="InterPro" id="IPR005119">
    <property type="entry name" value="LysR_subst-bd"/>
</dbReference>
<dbReference type="InterPro" id="IPR036388">
    <property type="entry name" value="WH-like_DNA-bd_sf"/>
</dbReference>
<evidence type="ECO:0000313" key="6">
    <source>
        <dbReference type="EMBL" id="MBB5742591.1"/>
    </source>
</evidence>
<keyword evidence="3 6" id="KW-0238">DNA-binding</keyword>
<evidence type="ECO:0000313" key="7">
    <source>
        <dbReference type="Proteomes" id="UP000517712"/>
    </source>
</evidence>
<proteinExistence type="inferred from homology"/>
<dbReference type="PANTHER" id="PTHR30346:SF17">
    <property type="entry name" value="LYSR FAMILY TRANSCRIPTIONAL REGULATOR"/>
    <property type="match status" value="1"/>
</dbReference>
<gene>
    <name evidence="6" type="ORF">HD600_001088</name>
</gene>
<comment type="similarity">
    <text evidence="1">Belongs to the LysR transcriptional regulatory family.</text>
</comment>
<dbReference type="InterPro" id="IPR000847">
    <property type="entry name" value="LysR_HTH_N"/>
</dbReference>
<comment type="caution">
    <text evidence="6">The sequence shown here is derived from an EMBL/GenBank/DDBJ whole genome shotgun (WGS) entry which is preliminary data.</text>
</comment>
<dbReference type="Proteomes" id="UP000517712">
    <property type="component" value="Unassembled WGS sequence"/>
</dbReference>
<dbReference type="CDD" id="cd08414">
    <property type="entry name" value="PBP2_LTTR_aromatics_like"/>
    <property type="match status" value="1"/>
</dbReference>
<dbReference type="Gene3D" id="1.10.10.10">
    <property type="entry name" value="Winged helix-like DNA-binding domain superfamily/Winged helix DNA-binding domain"/>
    <property type="match status" value="1"/>
</dbReference>
<evidence type="ECO:0000259" key="5">
    <source>
        <dbReference type="PROSITE" id="PS50931"/>
    </source>
</evidence>
<dbReference type="GO" id="GO:0003677">
    <property type="term" value="F:DNA binding"/>
    <property type="evidence" value="ECO:0007669"/>
    <property type="project" value="UniProtKB-KW"/>
</dbReference>
<reference evidence="6 7" key="1">
    <citation type="submission" date="2020-08" db="EMBL/GenBank/DDBJ databases">
        <title>Sequencing the genomes of 1000 actinobacteria strains.</title>
        <authorList>
            <person name="Klenk H.-P."/>
        </authorList>
    </citation>
    <scope>NUCLEOTIDE SEQUENCE [LARGE SCALE GENOMIC DNA]</scope>
    <source>
        <strain evidence="6 7">DSM 24823</strain>
    </source>
</reference>
<keyword evidence="2" id="KW-0805">Transcription regulation</keyword>
<dbReference type="SUPFAM" id="SSF46785">
    <property type="entry name" value="Winged helix' DNA-binding domain"/>
    <property type="match status" value="1"/>
</dbReference>
<name>A0A7W9CBJ3_9MICO</name>
<dbReference type="PANTHER" id="PTHR30346">
    <property type="entry name" value="TRANSCRIPTIONAL DUAL REGULATOR HCAR-RELATED"/>
    <property type="match status" value="1"/>
</dbReference>
<dbReference type="SUPFAM" id="SSF53850">
    <property type="entry name" value="Periplasmic binding protein-like II"/>
    <property type="match status" value="1"/>
</dbReference>
<dbReference type="AlphaFoldDB" id="A0A7W9CBJ3"/>
<accession>A0A7W9CBJ3</accession>
<dbReference type="PRINTS" id="PR00039">
    <property type="entry name" value="HTHLYSR"/>
</dbReference>
<dbReference type="InterPro" id="IPR036390">
    <property type="entry name" value="WH_DNA-bd_sf"/>
</dbReference>
<organism evidence="6 7">
    <name type="scientific">Microbacterium ginsengiterrae</name>
    <dbReference type="NCBI Taxonomy" id="546115"/>
    <lineage>
        <taxon>Bacteria</taxon>
        <taxon>Bacillati</taxon>
        <taxon>Actinomycetota</taxon>
        <taxon>Actinomycetes</taxon>
        <taxon>Micrococcales</taxon>
        <taxon>Microbacteriaceae</taxon>
        <taxon>Microbacterium</taxon>
    </lineage>
</organism>